<dbReference type="GO" id="GO:0033818">
    <property type="term" value="F:beta-ketoacyl-acyl-carrier-protein synthase III activity"/>
    <property type="evidence" value="ECO:0007669"/>
    <property type="project" value="UniProtKB-UniRule"/>
</dbReference>
<dbReference type="RefSeq" id="WP_113744286.1">
    <property type="nucleotide sequence ID" value="NZ_UAPV01000001.1"/>
</dbReference>
<feature type="active site" evidence="13">
    <location>
        <position position="244"/>
    </location>
</feature>
<dbReference type="GO" id="GO:0006633">
    <property type="term" value="P:fatty acid biosynthetic process"/>
    <property type="evidence" value="ECO:0007669"/>
    <property type="project" value="UniProtKB-UniRule"/>
</dbReference>
<feature type="region of interest" description="ACP-binding" evidence="13">
    <location>
        <begin position="245"/>
        <end position="249"/>
    </location>
</feature>
<dbReference type="Proteomes" id="UP000250086">
    <property type="component" value="Unassembled WGS sequence"/>
</dbReference>
<dbReference type="InterPro" id="IPR013751">
    <property type="entry name" value="ACP_syn_III_N"/>
</dbReference>
<feature type="domain" description="Beta-ketoacyl-[acyl-carrier-protein] synthase III N-terminal" evidence="15">
    <location>
        <begin position="106"/>
        <end position="183"/>
    </location>
</feature>
<dbReference type="GO" id="GO:0004315">
    <property type="term" value="F:3-oxoacyl-[acyl-carrier-protein] synthase activity"/>
    <property type="evidence" value="ECO:0007669"/>
    <property type="project" value="InterPro"/>
</dbReference>
<keyword evidence="6 13" id="KW-0808">Transferase</keyword>
<keyword evidence="4 13" id="KW-0963">Cytoplasm</keyword>
<comment type="subcellular location">
    <subcellularLocation>
        <location evidence="13">Cytoplasm</location>
    </subcellularLocation>
</comment>
<dbReference type="CDD" id="cd00830">
    <property type="entry name" value="KAS_III"/>
    <property type="match status" value="1"/>
</dbReference>
<dbReference type="InterPro" id="IPR004655">
    <property type="entry name" value="FabH"/>
</dbReference>
<comment type="pathway">
    <text evidence="1 13">Lipid metabolism; fatty acid biosynthesis.</text>
</comment>
<feature type="active site" evidence="13">
    <location>
        <position position="274"/>
    </location>
</feature>
<dbReference type="PANTHER" id="PTHR34069">
    <property type="entry name" value="3-OXOACYL-[ACYL-CARRIER-PROTEIN] SYNTHASE 3"/>
    <property type="match status" value="1"/>
</dbReference>
<evidence type="ECO:0000256" key="12">
    <source>
        <dbReference type="ARBA" id="ARBA00051096"/>
    </source>
</evidence>
<keyword evidence="7 13" id="KW-0276">Fatty acid metabolism</keyword>
<evidence type="ECO:0000256" key="8">
    <source>
        <dbReference type="ARBA" id="ARBA00023098"/>
    </source>
</evidence>
<dbReference type="SUPFAM" id="SSF53901">
    <property type="entry name" value="Thiolase-like"/>
    <property type="match status" value="1"/>
</dbReference>
<sequence length="317" mass="33646">MYTKILGTGGYLPETIRTNADLEKMVETSNEWIVERTGILERRIASENETAAFMGAKAGALAIEESGLDVDDIDAIICATTSSQNAFPSSACEIGRILGIKKAFAFDVAAACAGFSYAYSVAHAMIMSGQAKNILVVGVDSLSKACDPNDRTTIILFGDGAGAIVLGKSAEQGTLAVNLGSDPSCGDLLLLPNLSREHKDRDAYLFMKGNDVFKRAVSVLAKLVSDTLEMAGMTDADLDFLVPHQANLRIISATARKLHMDMSQVIVTLDKQGNTSAASVPLALDEGIRSGRIIRGNTLLLESFGGGFTWGAALVRY</sequence>
<name>A0A2X0V759_9GAMM</name>
<keyword evidence="10 13" id="KW-0511">Multifunctional enzyme</keyword>
<evidence type="ECO:0000313" key="17">
    <source>
        <dbReference type="Proteomes" id="UP000250086"/>
    </source>
</evidence>
<dbReference type="Pfam" id="PF08541">
    <property type="entry name" value="ACP_syn_III_C"/>
    <property type="match status" value="1"/>
</dbReference>
<evidence type="ECO:0000256" key="4">
    <source>
        <dbReference type="ARBA" id="ARBA00022490"/>
    </source>
</evidence>
<evidence type="ECO:0000256" key="5">
    <source>
        <dbReference type="ARBA" id="ARBA00022516"/>
    </source>
</evidence>
<dbReference type="NCBIfam" id="TIGR00747">
    <property type="entry name" value="fabH"/>
    <property type="match status" value="1"/>
</dbReference>
<protein>
    <recommendedName>
        <fullName evidence="3 13">Beta-ketoacyl-[acyl-carrier-protein] synthase III</fullName>
        <shortName evidence="13">Beta-ketoacyl-ACP synthase III</shortName>
        <shortName evidence="13">KAS III</shortName>
        <ecNumber evidence="3 13">2.3.1.180</ecNumber>
    </recommendedName>
    <alternativeName>
        <fullName evidence="13">3-oxoacyl-[acyl-carrier-protein] synthase 3</fullName>
    </alternativeName>
    <alternativeName>
        <fullName evidence="13">3-oxoacyl-[acyl-carrier-protein] synthase III</fullName>
    </alternativeName>
</protein>
<comment type="function">
    <text evidence="13">Catalyzes the condensation reaction of fatty acid synthesis by the addition to an acyl acceptor of two carbons from malonyl-ACP. Catalyzes the first condensation reaction which initiates fatty acid synthesis and may therefore play a role in governing the total rate of fatty acid production. Possesses both acetoacetyl-ACP synthase and acetyl transacylase activities. Its substrate specificity determines the biosynthesis of branched-chain and/or straight-chain of fatty acids.</text>
</comment>
<accession>A0A2X0V759</accession>
<keyword evidence="8 13" id="KW-0443">Lipid metabolism</keyword>
<dbReference type="Gene3D" id="3.40.47.10">
    <property type="match status" value="1"/>
</dbReference>
<dbReference type="Pfam" id="PF08545">
    <property type="entry name" value="ACP_syn_III"/>
    <property type="match status" value="1"/>
</dbReference>
<dbReference type="InterPro" id="IPR013747">
    <property type="entry name" value="ACP_syn_III_C"/>
</dbReference>
<organism evidence="16 17">
    <name type="scientific">Anaerobiospirillum thomasii</name>
    <dbReference type="NCBI Taxonomy" id="179995"/>
    <lineage>
        <taxon>Bacteria</taxon>
        <taxon>Pseudomonadati</taxon>
        <taxon>Pseudomonadota</taxon>
        <taxon>Gammaproteobacteria</taxon>
        <taxon>Aeromonadales</taxon>
        <taxon>Succinivibrionaceae</taxon>
        <taxon>Anaerobiospirillum</taxon>
    </lineage>
</organism>
<comment type="domain">
    <text evidence="13">The last Arg residue of the ACP-binding site is essential for the weak association between ACP/AcpP and FabH.</text>
</comment>
<dbReference type="GO" id="GO:0005737">
    <property type="term" value="C:cytoplasm"/>
    <property type="evidence" value="ECO:0007669"/>
    <property type="project" value="UniProtKB-SubCell"/>
</dbReference>
<evidence type="ECO:0000256" key="10">
    <source>
        <dbReference type="ARBA" id="ARBA00023268"/>
    </source>
</evidence>
<proteinExistence type="inferred from homology"/>
<dbReference type="UniPathway" id="UPA00094"/>
<evidence type="ECO:0000256" key="1">
    <source>
        <dbReference type="ARBA" id="ARBA00005194"/>
    </source>
</evidence>
<evidence type="ECO:0000256" key="7">
    <source>
        <dbReference type="ARBA" id="ARBA00022832"/>
    </source>
</evidence>
<gene>
    <name evidence="13 16" type="primary">fabH</name>
    <name evidence="16" type="ORF">NCTC13093_01594</name>
</gene>
<evidence type="ECO:0000256" key="9">
    <source>
        <dbReference type="ARBA" id="ARBA00023160"/>
    </source>
</evidence>
<evidence type="ECO:0000313" key="16">
    <source>
        <dbReference type="EMBL" id="SPT70189.1"/>
    </source>
</evidence>
<evidence type="ECO:0000259" key="14">
    <source>
        <dbReference type="Pfam" id="PF08541"/>
    </source>
</evidence>
<dbReference type="GO" id="GO:0044550">
    <property type="term" value="P:secondary metabolite biosynthetic process"/>
    <property type="evidence" value="ECO:0007669"/>
    <property type="project" value="TreeGrafter"/>
</dbReference>
<evidence type="ECO:0000256" key="13">
    <source>
        <dbReference type="HAMAP-Rule" id="MF_01815"/>
    </source>
</evidence>
<keyword evidence="11 13" id="KW-0012">Acyltransferase</keyword>
<dbReference type="FunFam" id="3.40.47.10:FF:000004">
    <property type="entry name" value="3-oxoacyl-[acyl-carrier-protein] synthase 3"/>
    <property type="match status" value="1"/>
</dbReference>
<keyword evidence="9 13" id="KW-0275">Fatty acid biosynthesis</keyword>
<dbReference type="NCBIfam" id="NF006829">
    <property type="entry name" value="PRK09352.1"/>
    <property type="match status" value="1"/>
</dbReference>
<comment type="subunit">
    <text evidence="13">Homodimer.</text>
</comment>
<evidence type="ECO:0000256" key="11">
    <source>
        <dbReference type="ARBA" id="ARBA00023315"/>
    </source>
</evidence>
<feature type="domain" description="Beta-ketoacyl-[acyl-carrier-protein] synthase III C-terminal" evidence="14">
    <location>
        <begin position="228"/>
        <end position="317"/>
    </location>
</feature>
<dbReference type="AlphaFoldDB" id="A0A2X0V759"/>
<dbReference type="PANTHER" id="PTHR34069:SF2">
    <property type="entry name" value="BETA-KETOACYL-[ACYL-CARRIER-PROTEIN] SYNTHASE III"/>
    <property type="match status" value="1"/>
</dbReference>
<keyword evidence="5 13" id="KW-0444">Lipid biosynthesis</keyword>
<dbReference type="HAMAP" id="MF_01815">
    <property type="entry name" value="FabH"/>
    <property type="match status" value="1"/>
</dbReference>
<dbReference type="InterPro" id="IPR016039">
    <property type="entry name" value="Thiolase-like"/>
</dbReference>
<evidence type="ECO:0000256" key="6">
    <source>
        <dbReference type="ARBA" id="ARBA00022679"/>
    </source>
</evidence>
<evidence type="ECO:0000259" key="15">
    <source>
        <dbReference type="Pfam" id="PF08545"/>
    </source>
</evidence>
<reference evidence="16 17" key="1">
    <citation type="submission" date="2018-06" db="EMBL/GenBank/DDBJ databases">
        <authorList>
            <consortium name="Pathogen Informatics"/>
            <person name="Doyle S."/>
        </authorList>
    </citation>
    <scope>NUCLEOTIDE SEQUENCE [LARGE SCALE GENOMIC DNA]</scope>
    <source>
        <strain evidence="16 17">NCTC13093</strain>
    </source>
</reference>
<comment type="similarity">
    <text evidence="2 13">Belongs to the thiolase-like superfamily. FabH family.</text>
</comment>
<feature type="active site" evidence="13">
    <location>
        <position position="112"/>
    </location>
</feature>
<comment type="catalytic activity">
    <reaction evidence="12">
        <text>malonyl-[ACP] + acetyl-CoA + H(+) = 3-oxobutanoyl-[ACP] + CO2 + CoA</text>
        <dbReference type="Rhea" id="RHEA:12080"/>
        <dbReference type="Rhea" id="RHEA-COMP:9623"/>
        <dbReference type="Rhea" id="RHEA-COMP:9625"/>
        <dbReference type="ChEBI" id="CHEBI:15378"/>
        <dbReference type="ChEBI" id="CHEBI:16526"/>
        <dbReference type="ChEBI" id="CHEBI:57287"/>
        <dbReference type="ChEBI" id="CHEBI:57288"/>
        <dbReference type="ChEBI" id="CHEBI:78449"/>
        <dbReference type="ChEBI" id="CHEBI:78450"/>
        <dbReference type="EC" id="2.3.1.180"/>
    </reaction>
    <physiologicalReaction direction="left-to-right" evidence="12">
        <dbReference type="Rhea" id="RHEA:12081"/>
    </physiologicalReaction>
</comment>
<evidence type="ECO:0000256" key="2">
    <source>
        <dbReference type="ARBA" id="ARBA00008642"/>
    </source>
</evidence>
<evidence type="ECO:0000256" key="3">
    <source>
        <dbReference type="ARBA" id="ARBA00012333"/>
    </source>
</evidence>
<dbReference type="EMBL" id="UAPV01000001">
    <property type="protein sequence ID" value="SPT70189.1"/>
    <property type="molecule type" value="Genomic_DNA"/>
</dbReference>
<keyword evidence="17" id="KW-1185">Reference proteome</keyword>
<dbReference type="EC" id="2.3.1.180" evidence="3 13"/>